<keyword evidence="3" id="KW-1003">Cell membrane</keyword>
<keyword evidence="2" id="KW-0813">Transport</keyword>
<feature type="transmembrane region" description="Helical" evidence="7">
    <location>
        <begin position="40"/>
        <end position="61"/>
    </location>
</feature>
<evidence type="ECO:0000256" key="1">
    <source>
        <dbReference type="ARBA" id="ARBA00004651"/>
    </source>
</evidence>
<gene>
    <name evidence="8" type="ORF">OL497_07515</name>
</gene>
<dbReference type="Gene3D" id="1.10.3860.10">
    <property type="entry name" value="Sodium:dicarboxylate symporter"/>
    <property type="match status" value="1"/>
</dbReference>
<comment type="caution">
    <text evidence="8">The sequence shown here is derived from an EMBL/GenBank/DDBJ whole genome shotgun (WGS) entry which is preliminary data.</text>
</comment>
<evidence type="ECO:0000313" key="9">
    <source>
        <dbReference type="Proteomes" id="UP001207742"/>
    </source>
</evidence>
<evidence type="ECO:0000256" key="5">
    <source>
        <dbReference type="ARBA" id="ARBA00022989"/>
    </source>
</evidence>
<dbReference type="PRINTS" id="PR00173">
    <property type="entry name" value="EDTRNSPORT"/>
</dbReference>
<sequence>MEFLKTYRSMFWLLGGIIAGSIAGVLAGDQVVIFKPIGDIFLNLLFTAIIPLVFFAISSAIAHIDASNKLGRVLGVMSLVFLSTILISGFLTIVAVWIFPIHQPVTLSKAADLGSSGNFGEQLTQLLTVSEFYELLSRKKMLPFIIFSVLIGLAAMRSGERGVAFRQFLYAGNEVMKDLLTLIMKVAPLGLGAYFAYQVGTVGPQLFGTYAQSLGLYYGFGIFYFVVGFSFYAFVAGGTTGIKIFWKNNILPTLTAVGTGSSIATIPANLEAVARMGVPANIGNVVVPLGASLHKDGSSISSIIKMAVVFGMFGKGFDSPEIIFMALGVTVLASIVEGGIPNGGYAGEMLVMSVYGFPIEALPPLMIIGTLVDPLATILNATGDNVCAMLTARFLPKQVPATA</sequence>
<feature type="transmembrane region" description="Helical" evidence="7">
    <location>
        <begin position="141"/>
        <end position="158"/>
    </location>
</feature>
<dbReference type="EMBL" id="JAPDNS010000001">
    <property type="protein sequence ID" value="MCW3483734.1"/>
    <property type="molecule type" value="Genomic_DNA"/>
</dbReference>
<feature type="transmembrane region" description="Helical" evidence="7">
    <location>
        <begin position="217"/>
        <end position="237"/>
    </location>
</feature>
<protein>
    <submittedName>
        <fullName evidence="8">Dicarboxylate/amino acid:cation symporter</fullName>
    </submittedName>
</protein>
<dbReference type="InterPro" id="IPR001991">
    <property type="entry name" value="Na-dicarboxylate_symporter"/>
</dbReference>
<name>A0ABT3IIG9_9BACT</name>
<evidence type="ECO:0000256" key="6">
    <source>
        <dbReference type="ARBA" id="ARBA00023136"/>
    </source>
</evidence>
<keyword evidence="5 7" id="KW-1133">Transmembrane helix</keyword>
<evidence type="ECO:0000313" key="8">
    <source>
        <dbReference type="EMBL" id="MCW3483734.1"/>
    </source>
</evidence>
<keyword evidence="6 7" id="KW-0472">Membrane</keyword>
<evidence type="ECO:0000256" key="3">
    <source>
        <dbReference type="ARBA" id="ARBA00022475"/>
    </source>
</evidence>
<proteinExistence type="predicted"/>
<accession>A0ABT3IIG9</accession>
<organism evidence="8 9">
    <name type="scientific">Chitinophaga nivalis</name>
    <dbReference type="NCBI Taxonomy" id="2991709"/>
    <lineage>
        <taxon>Bacteria</taxon>
        <taxon>Pseudomonadati</taxon>
        <taxon>Bacteroidota</taxon>
        <taxon>Chitinophagia</taxon>
        <taxon>Chitinophagales</taxon>
        <taxon>Chitinophagaceae</taxon>
        <taxon>Chitinophaga</taxon>
    </lineage>
</organism>
<dbReference type="RefSeq" id="WP_264729253.1">
    <property type="nucleotide sequence ID" value="NZ_JAPDNR010000001.1"/>
</dbReference>
<dbReference type="InterPro" id="IPR036458">
    <property type="entry name" value="Na:dicarbo_symporter_sf"/>
</dbReference>
<dbReference type="PANTHER" id="PTHR42865:SF7">
    <property type="entry name" value="PROTON_GLUTAMATE-ASPARTATE SYMPORTER"/>
    <property type="match status" value="1"/>
</dbReference>
<evidence type="ECO:0000256" key="4">
    <source>
        <dbReference type="ARBA" id="ARBA00022692"/>
    </source>
</evidence>
<evidence type="ECO:0000256" key="2">
    <source>
        <dbReference type="ARBA" id="ARBA00022448"/>
    </source>
</evidence>
<dbReference type="Proteomes" id="UP001207742">
    <property type="component" value="Unassembled WGS sequence"/>
</dbReference>
<keyword evidence="4 7" id="KW-0812">Transmembrane</keyword>
<keyword evidence="9" id="KW-1185">Reference proteome</keyword>
<feature type="transmembrane region" description="Helical" evidence="7">
    <location>
        <begin position="12"/>
        <end position="34"/>
    </location>
</feature>
<dbReference type="PANTHER" id="PTHR42865">
    <property type="entry name" value="PROTON/GLUTAMATE-ASPARTATE SYMPORTER"/>
    <property type="match status" value="1"/>
</dbReference>
<comment type="subcellular location">
    <subcellularLocation>
        <location evidence="1">Cell membrane</location>
        <topology evidence="1">Multi-pass membrane protein</topology>
    </subcellularLocation>
</comment>
<dbReference type="SUPFAM" id="SSF118215">
    <property type="entry name" value="Proton glutamate symport protein"/>
    <property type="match status" value="1"/>
</dbReference>
<feature type="transmembrane region" description="Helical" evidence="7">
    <location>
        <begin position="73"/>
        <end position="99"/>
    </location>
</feature>
<evidence type="ECO:0000256" key="7">
    <source>
        <dbReference type="SAM" id="Phobius"/>
    </source>
</evidence>
<feature type="transmembrane region" description="Helical" evidence="7">
    <location>
        <begin position="179"/>
        <end position="197"/>
    </location>
</feature>
<dbReference type="Pfam" id="PF00375">
    <property type="entry name" value="SDF"/>
    <property type="match status" value="1"/>
</dbReference>
<reference evidence="8 9" key="1">
    <citation type="submission" date="2022-10" db="EMBL/GenBank/DDBJ databases">
        <title>Chitinophaga nivalis PC15 sp. nov., isolated from Pyeongchang county, South Korea.</title>
        <authorList>
            <person name="Trinh H.N."/>
        </authorList>
    </citation>
    <scope>NUCLEOTIDE SEQUENCE [LARGE SCALE GENOMIC DNA]</scope>
    <source>
        <strain evidence="8 9">PC14</strain>
    </source>
</reference>